<protein>
    <submittedName>
        <fullName evidence="1">Uncharacterized protein</fullName>
    </submittedName>
</protein>
<dbReference type="AlphaFoldDB" id="A0A3P7S050"/>
<dbReference type="KEGG" id="cbar:PATL70BA_2372"/>
<accession>A0A3P7S050</accession>
<dbReference type="Proteomes" id="UP000279029">
    <property type="component" value="Chromosome"/>
</dbReference>
<dbReference type="EMBL" id="LR130778">
    <property type="protein sequence ID" value="VDN48266.1"/>
    <property type="molecule type" value="Genomic_DNA"/>
</dbReference>
<dbReference type="RefSeq" id="WP_125137424.1">
    <property type="nucleotide sequence ID" value="NZ_LR130778.1"/>
</dbReference>
<name>A0A3P7S050_9FIRM</name>
<sequence length="105" mass="12077">MKTKIRNMDTMEKHKLDQDIIDFEGEVGTTGIEGEDKERIKEGSMFEHYTDSHPDTIELHRHEEGIIDYEGEVGTTVIEGKDKARIKEGSKFEHYTKSHPDTAVE</sequence>
<keyword evidence="2" id="KW-1185">Reference proteome</keyword>
<proteinExistence type="predicted"/>
<reference evidence="1 2" key="1">
    <citation type="submission" date="2018-09" db="EMBL/GenBank/DDBJ databases">
        <authorList>
            <person name="Postec A."/>
        </authorList>
    </citation>
    <scope>NUCLEOTIDE SEQUENCE [LARGE SCALE GENOMIC DNA]</scope>
    <source>
        <strain evidence="1">70B-A</strain>
    </source>
</reference>
<evidence type="ECO:0000313" key="1">
    <source>
        <dbReference type="EMBL" id="VDN48266.1"/>
    </source>
</evidence>
<organism evidence="1 2">
    <name type="scientific">Petrocella atlantisensis</name>
    <dbReference type="NCBI Taxonomy" id="2173034"/>
    <lineage>
        <taxon>Bacteria</taxon>
        <taxon>Bacillati</taxon>
        <taxon>Bacillota</taxon>
        <taxon>Clostridia</taxon>
        <taxon>Lachnospirales</taxon>
        <taxon>Vallitaleaceae</taxon>
        <taxon>Petrocella</taxon>
    </lineage>
</organism>
<evidence type="ECO:0000313" key="2">
    <source>
        <dbReference type="Proteomes" id="UP000279029"/>
    </source>
</evidence>
<gene>
    <name evidence="1" type="ORF">PATL70BA_2372</name>
</gene>